<evidence type="ECO:0000256" key="4">
    <source>
        <dbReference type="PROSITE-ProRule" id="PRU00335"/>
    </source>
</evidence>
<keyword evidence="1" id="KW-0805">Transcription regulation</keyword>
<dbReference type="GO" id="GO:0003700">
    <property type="term" value="F:DNA-binding transcription factor activity"/>
    <property type="evidence" value="ECO:0007669"/>
    <property type="project" value="TreeGrafter"/>
</dbReference>
<proteinExistence type="predicted"/>
<dbReference type="SUPFAM" id="SSF46689">
    <property type="entry name" value="Homeodomain-like"/>
    <property type="match status" value="1"/>
</dbReference>
<dbReference type="Gene3D" id="1.10.10.60">
    <property type="entry name" value="Homeodomain-like"/>
    <property type="match status" value="1"/>
</dbReference>
<dbReference type="PANTHER" id="PTHR30055:SF146">
    <property type="entry name" value="HTH-TYPE TRANSCRIPTIONAL DUAL REGULATOR CECR"/>
    <property type="match status" value="1"/>
</dbReference>
<gene>
    <name evidence="6" type="ORF">SAMN05216202_4424</name>
</gene>
<sequence length="214" mass="23413">MNLIKQYTCTMESSTPRQAAKRQNIIDVATEMFLTNGYSGVSVDGIVTNTGGSKRTIYSYFGDKEGLFSATIEHLCAEHVSPLMHMDLKQEPLHKALSVIANVFLDVVLSPRTIALHRIIVAEALRAPEAAKSFFDAAPATAYKCLAEYFTWAEENGLIRPGDANARAKIFLDALTGDLQLRCLLGFAKPPSKLERDHLIAEAISVFVIGLSPV</sequence>
<feature type="DNA-binding region" description="H-T-H motif" evidence="4">
    <location>
        <begin position="42"/>
        <end position="61"/>
    </location>
</feature>
<dbReference type="InterPro" id="IPR050109">
    <property type="entry name" value="HTH-type_TetR-like_transc_reg"/>
</dbReference>
<keyword evidence="7" id="KW-1185">Reference proteome</keyword>
<dbReference type="Pfam" id="PF14246">
    <property type="entry name" value="TetR_C_7"/>
    <property type="match status" value="1"/>
</dbReference>
<dbReference type="EMBL" id="LT629802">
    <property type="protein sequence ID" value="SDV07814.1"/>
    <property type="molecule type" value="Genomic_DNA"/>
</dbReference>
<organism evidence="6 7">
    <name type="scientific">Pseudomonas mucidolens</name>
    <dbReference type="NCBI Taxonomy" id="46679"/>
    <lineage>
        <taxon>Bacteria</taxon>
        <taxon>Pseudomonadati</taxon>
        <taxon>Pseudomonadota</taxon>
        <taxon>Gammaproteobacteria</taxon>
        <taxon>Pseudomonadales</taxon>
        <taxon>Pseudomonadaceae</taxon>
        <taxon>Pseudomonas</taxon>
    </lineage>
</organism>
<evidence type="ECO:0000313" key="6">
    <source>
        <dbReference type="EMBL" id="SDV07814.1"/>
    </source>
</evidence>
<dbReference type="Proteomes" id="UP000198600">
    <property type="component" value="Chromosome I"/>
</dbReference>
<dbReference type="InterPro" id="IPR001647">
    <property type="entry name" value="HTH_TetR"/>
</dbReference>
<dbReference type="Gene3D" id="1.10.357.10">
    <property type="entry name" value="Tetracycline Repressor, domain 2"/>
    <property type="match status" value="1"/>
</dbReference>
<dbReference type="InterPro" id="IPR009057">
    <property type="entry name" value="Homeodomain-like_sf"/>
</dbReference>
<keyword evidence="2 4" id="KW-0238">DNA-binding</keyword>
<dbReference type="AlphaFoldDB" id="A0A1H2NR08"/>
<protein>
    <submittedName>
        <fullName evidence="6">Transcriptional regulator, TetR family</fullName>
    </submittedName>
</protein>
<dbReference type="PANTHER" id="PTHR30055">
    <property type="entry name" value="HTH-TYPE TRANSCRIPTIONAL REGULATOR RUTR"/>
    <property type="match status" value="1"/>
</dbReference>
<evidence type="ECO:0000256" key="2">
    <source>
        <dbReference type="ARBA" id="ARBA00023125"/>
    </source>
</evidence>
<accession>A0A1H2NR08</accession>
<evidence type="ECO:0000256" key="1">
    <source>
        <dbReference type="ARBA" id="ARBA00023015"/>
    </source>
</evidence>
<evidence type="ECO:0000256" key="3">
    <source>
        <dbReference type="ARBA" id="ARBA00023163"/>
    </source>
</evidence>
<dbReference type="InterPro" id="IPR036271">
    <property type="entry name" value="Tet_transcr_reg_TetR-rel_C_sf"/>
</dbReference>
<dbReference type="GO" id="GO:0000976">
    <property type="term" value="F:transcription cis-regulatory region binding"/>
    <property type="evidence" value="ECO:0007669"/>
    <property type="project" value="TreeGrafter"/>
</dbReference>
<dbReference type="PRINTS" id="PR00455">
    <property type="entry name" value="HTHTETR"/>
</dbReference>
<dbReference type="FunFam" id="1.10.10.60:FF:000141">
    <property type="entry name" value="TetR family transcriptional regulator"/>
    <property type="match status" value="1"/>
</dbReference>
<keyword evidence="3" id="KW-0804">Transcription</keyword>
<feature type="domain" description="HTH tetR-type" evidence="5">
    <location>
        <begin position="19"/>
        <end position="79"/>
    </location>
</feature>
<dbReference type="SUPFAM" id="SSF48498">
    <property type="entry name" value="Tetracyclin repressor-like, C-terminal domain"/>
    <property type="match status" value="1"/>
</dbReference>
<dbReference type="PROSITE" id="PS50977">
    <property type="entry name" value="HTH_TETR_2"/>
    <property type="match status" value="1"/>
</dbReference>
<evidence type="ECO:0000259" key="5">
    <source>
        <dbReference type="PROSITE" id="PS50977"/>
    </source>
</evidence>
<dbReference type="InterPro" id="IPR039536">
    <property type="entry name" value="TetR_C_Proteobacteria"/>
</dbReference>
<dbReference type="Pfam" id="PF00440">
    <property type="entry name" value="TetR_N"/>
    <property type="match status" value="1"/>
</dbReference>
<evidence type="ECO:0000313" key="7">
    <source>
        <dbReference type="Proteomes" id="UP000198600"/>
    </source>
</evidence>
<name>A0A1H2NR08_9PSED</name>
<reference evidence="7" key="1">
    <citation type="submission" date="2016-10" db="EMBL/GenBank/DDBJ databases">
        <authorList>
            <person name="Varghese N."/>
            <person name="Submissions S."/>
        </authorList>
    </citation>
    <scope>NUCLEOTIDE SEQUENCE [LARGE SCALE GENOMIC DNA]</scope>
    <source>
        <strain evidence="7">LMG 2223</strain>
    </source>
</reference>